<evidence type="ECO:0000313" key="3">
    <source>
        <dbReference type="Proteomes" id="UP001597568"/>
    </source>
</evidence>
<keyword evidence="3" id="KW-1185">Reference proteome</keyword>
<accession>A0ABW5Y045</accession>
<dbReference type="EMBL" id="JBHUOR010000041">
    <property type="protein sequence ID" value="MFD2868488.1"/>
    <property type="molecule type" value="Genomic_DNA"/>
</dbReference>
<gene>
    <name evidence="2" type="ORF">ACFSY7_08250</name>
</gene>
<organism evidence="2 3">
    <name type="scientific">Kurthia populi</name>
    <dbReference type="NCBI Taxonomy" id="1562132"/>
    <lineage>
        <taxon>Bacteria</taxon>
        <taxon>Bacillati</taxon>
        <taxon>Bacillota</taxon>
        <taxon>Bacilli</taxon>
        <taxon>Bacillales</taxon>
        <taxon>Caryophanaceae</taxon>
        <taxon>Kurthia</taxon>
    </lineage>
</organism>
<protein>
    <recommendedName>
        <fullName evidence="4">Transposase</fullName>
    </recommendedName>
</protein>
<feature type="coiled-coil region" evidence="1">
    <location>
        <begin position="45"/>
        <end position="72"/>
    </location>
</feature>
<evidence type="ECO:0000313" key="2">
    <source>
        <dbReference type="EMBL" id="MFD2868488.1"/>
    </source>
</evidence>
<keyword evidence="1" id="KW-0175">Coiled coil</keyword>
<comment type="caution">
    <text evidence="2">The sequence shown here is derived from an EMBL/GenBank/DDBJ whole genome shotgun (WGS) entry which is preliminary data.</text>
</comment>
<evidence type="ECO:0008006" key="4">
    <source>
        <dbReference type="Google" id="ProtNLM"/>
    </source>
</evidence>
<name>A0ABW5Y045_9BACL</name>
<dbReference type="Proteomes" id="UP001597568">
    <property type="component" value="Unassembled WGS sequence"/>
</dbReference>
<reference evidence="3" key="1">
    <citation type="journal article" date="2019" name="Int. J. Syst. Evol. Microbiol.">
        <title>The Global Catalogue of Microorganisms (GCM) 10K type strain sequencing project: providing services to taxonomists for standard genome sequencing and annotation.</title>
        <authorList>
            <consortium name="The Broad Institute Genomics Platform"/>
            <consortium name="The Broad Institute Genome Sequencing Center for Infectious Disease"/>
            <person name="Wu L."/>
            <person name="Ma J."/>
        </authorList>
    </citation>
    <scope>NUCLEOTIDE SEQUENCE [LARGE SCALE GENOMIC DNA]</scope>
    <source>
        <strain evidence="3">KCTC 33522</strain>
    </source>
</reference>
<proteinExistence type="predicted"/>
<evidence type="ECO:0000256" key="1">
    <source>
        <dbReference type="SAM" id="Coils"/>
    </source>
</evidence>
<dbReference type="RefSeq" id="WP_380147542.1">
    <property type="nucleotide sequence ID" value="NZ_JBHUOR010000041.1"/>
</dbReference>
<sequence>MIQRKTKQQCIFELFDRAKSLEYVMQHMNIAYSTARAYHSKWRKSVEKDAIIKHLEDRVKQLEKEVERLKNETTN</sequence>